<organism evidence="1 2">
    <name type="scientific">Pseudodonghicola xiamenensis</name>
    <dbReference type="NCBI Taxonomy" id="337702"/>
    <lineage>
        <taxon>Bacteria</taxon>
        <taxon>Pseudomonadati</taxon>
        <taxon>Pseudomonadota</taxon>
        <taxon>Alphaproteobacteria</taxon>
        <taxon>Rhodobacterales</taxon>
        <taxon>Paracoccaceae</taxon>
        <taxon>Pseudodonghicola</taxon>
    </lineage>
</organism>
<dbReference type="Proteomes" id="UP000611500">
    <property type="component" value="Unassembled WGS sequence"/>
</dbReference>
<gene>
    <name evidence="1" type="ORF">GCM10010961_35880</name>
</gene>
<comment type="caution">
    <text evidence="1">The sequence shown here is derived from an EMBL/GenBank/DDBJ whole genome shotgun (WGS) entry which is preliminary data.</text>
</comment>
<proteinExistence type="predicted"/>
<evidence type="ECO:0000313" key="1">
    <source>
        <dbReference type="EMBL" id="GHG99767.1"/>
    </source>
</evidence>
<sequence>MDKDKTMRHTSAFVSTKATTKIFAVEQALAADDLNHPLALKSASPVALAIDGPDEQGYMNGQ</sequence>
<protein>
    <submittedName>
        <fullName evidence="1">Uncharacterized protein</fullName>
    </submittedName>
</protein>
<evidence type="ECO:0000313" key="2">
    <source>
        <dbReference type="Proteomes" id="UP000611500"/>
    </source>
</evidence>
<dbReference type="EMBL" id="BNAP01000024">
    <property type="protein sequence ID" value="GHG99767.1"/>
    <property type="molecule type" value="Genomic_DNA"/>
</dbReference>
<dbReference type="RefSeq" id="WP_028094669.1">
    <property type="nucleotide sequence ID" value="NZ_BNAP01000024.1"/>
</dbReference>
<accession>A0A8J3HBE7</accession>
<reference evidence="1" key="2">
    <citation type="submission" date="2020-09" db="EMBL/GenBank/DDBJ databases">
        <authorList>
            <person name="Sun Q."/>
            <person name="Zhou Y."/>
        </authorList>
    </citation>
    <scope>NUCLEOTIDE SEQUENCE</scope>
    <source>
        <strain evidence="1">CGMCC 1.7081</strain>
    </source>
</reference>
<keyword evidence="2" id="KW-1185">Reference proteome</keyword>
<dbReference type="AlphaFoldDB" id="A0A8J3HBE7"/>
<reference evidence="1" key="1">
    <citation type="journal article" date="2014" name="Int. J. Syst. Evol. Microbiol.">
        <title>Complete genome sequence of Corynebacterium casei LMG S-19264T (=DSM 44701T), isolated from a smear-ripened cheese.</title>
        <authorList>
            <consortium name="US DOE Joint Genome Institute (JGI-PGF)"/>
            <person name="Walter F."/>
            <person name="Albersmeier A."/>
            <person name="Kalinowski J."/>
            <person name="Ruckert C."/>
        </authorList>
    </citation>
    <scope>NUCLEOTIDE SEQUENCE</scope>
    <source>
        <strain evidence="1">CGMCC 1.7081</strain>
    </source>
</reference>
<name>A0A8J3HBE7_9RHOB</name>